<evidence type="ECO:0000256" key="4">
    <source>
        <dbReference type="ARBA" id="ARBA00022989"/>
    </source>
</evidence>
<proteinExistence type="predicted"/>
<dbReference type="Proteomes" id="UP000193642">
    <property type="component" value="Unassembled WGS sequence"/>
</dbReference>
<organism evidence="8 9">
    <name type="scientific">Rhizoclosmatium globosum</name>
    <dbReference type="NCBI Taxonomy" id="329046"/>
    <lineage>
        <taxon>Eukaryota</taxon>
        <taxon>Fungi</taxon>
        <taxon>Fungi incertae sedis</taxon>
        <taxon>Chytridiomycota</taxon>
        <taxon>Chytridiomycota incertae sedis</taxon>
        <taxon>Chytridiomycetes</taxon>
        <taxon>Chytridiales</taxon>
        <taxon>Chytriomycetaceae</taxon>
        <taxon>Rhizoclosmatium</taxon>
    </lineage>
</organism>
<dbReference type="PANTHER" id="PTHR11689:SF136">
    <property type="entry name" value="H(+)_CL(-) EXCHANGE TRANSPORTER 7"/>
    <property type="match status" value="1"/>
</dbReference>
<dbReference type="Gene3D" id="1.10.3080.10">
    <property type="entry name" value="Clc chloride channel"/>
    <property type="match status" value="2"/>
</dbReference>
<name>A0A1Y2CW50_9FUNG</name>
<dbReference type="GO" id="GO:0015108">
    <property type="term" value="F:chloride transmembrane transporter activity"/>
    <property type="evidence" value="ECO:0007669"/>
    <property type="project" value="InterPro"/>
</dbReference>
<dbReference type="OrthoDB" id="428525at2759"/>
<comment type="subcellular location">
    <subcellularLocation>
        <location evidence="1">Membrane</location>
        <topology evidence="1">Multi-pass membrane protein</topology>
    </subcellularLocation>
</comment>
<dbReference type="InterPro" id="IPR014743">
    <property type="entry name" value="Cl-channel_core"/>
</dbReference>
<dbReference type="InterPro" id="IPR001807">
    <property type="entry name" value="ClC"/>
</dbReference>
<evidence type="ECO:0000256" key="7">
    <source>
        <dbReference type="SAM" id="Phobius"/>
    </source>
</evidence>
<dbReference type="STRING" id="329046.A0A1Y2CW50"/>
<evidence type="ECO:0000256" key="1">
    <source>
        <dbReference type="ARBA" id="ARBA00004141"/>
    </source>
</evidence>
<sequence length="584" mass="64297">MTEVIAFLNGASALNSITLPVLAVKYLGIFGVVSAGLFSGIDGPMSEIGAGVAMVLVQQFTKWTSFRKLLYGETLDLGLVNDKSDVPTALKANQGSDAILDHSRVEHGDDAETARNHKNLGDSLLGFLMHRNLRLFATIGAAVSLAVIFGAPIGGVLFAVEEATSFFELSLLIKLTFATVMGYLITAYTHYDISAKIPFTDLLLNPVKAALLPLNSTCNFEMRLPMILMYIAGGVIGAIFGQFLNLILSTIQRKRKQYLINVEEHRKKIGLVKPVNKKLNAFLRISETVIIAVITALVVCWIPTAKSVDECTSYERPLTHIRDIRPQCDFFNARNPLTCENLAVCRDVIANDGLCFPTETEFEFNNFVVETYQEYCAPRGILESPSDISSSDSSESVHGRSAKSAIIRELIYKLPNSNVTANDYVFRFNPESVGIDEFLMKNEDDHCYYQVRSLFWTSPERQLKMLLLRGVYNIWSFKALLVFLAVYIVMSCLTYYVALPTDLVVPNLIMGATAGRILGMVLNEISPGYVDPGAFALLGMAACWSGTSGLVLTVIAVTLELTGDFSYLPALIIVRFQLFVSSVI</sequence>
<dbReference type="PANTHER" id="PTHR11689">
    <property type="entry name" value="CHLORIDE CHANNEL PROTEIN CLC FAMILY MEMBER"/>
    <property type="match status" value="1"/>
</dbReference>
<reference evidence="8 9" key="1">
    <citation type="submission" date="2016-07" db="EMBL/GenBank/DDBJ databases">
        <title>Pervasive Adenine N6-methylation of Active Genes in Fungi.</title>
        <authorList>
            <consortium name="DOE Joint Genome Institute"/>
            <person name="Mondo S.J."/>
            <person name="Dannebaum R.O."/>
            <person name="Kuo R.C."/>
            <person name="Labutti K."/>
            <person name="Haridas S."/>
            <person name="Kuo A."/>
            <person name="Salamov A."/>
            <person name="Ahrendt S.R."/>
            <person name="Lipzen A."/>
            <person name="Sullivan W."/>
            <person name="Andreopoulos W.B."/>
            <person name="Clum A."/>
            <person name="Lindquist E."/>
            <person name="Daum C."/>
            <person name="Ramamoorthy G.K."/>
            <person name="Gryganskyi A."/>
            <person name="Culley D."/>
            <person name="Magnuson J.K."/>
            <person name="James T.Y."/>
            <person name="O'Malley M.A."/>
            <person name="Stajich J.E."/>
            <person name="Spatafora J.W."/>
            <person name="Visel A."/>
            <person name="Grigoriev I.V."/>
        </authorList>
    </citation>
    <scope>NUCLEOTIDE SEQUENCE [LARGE SCALE GENOMIC DNA]</scope>
    <source>
        <strain evidence="8 9">JEL800</strain>
    </source>
</reference>
<keyword evidence="9" id="KW-1185">Reference proteome</keyword>
<dbReference type="AlphaFoldDB" id="A0A1Y2CW50"/>
<dbReference type="EMBL" id="MCGO01000006">
    <property type="protein sequence ID" value="ORY51054.1"/>
    <property type="molecule type" value="Genomic_DNA"/>
</dbReference>
<feature type="transmembrane region" description="Helical" evidence="7">
    <location>
        <begin position="166"/>
        <end position="185"/>
    </location>
</feature>
<evidence type="ECO:0000313" key="8">
    <source>
        <dbReference type="EMBL" id="ORY51054.1"/>
    </source>
</evidence>
<dbReference type="GO" id="GO:0016020">
    <property type="term" value="C:membrane"/>
    <property type="evidence" value="ECO:0007669"/>
    <property type="project" value="UniProtKB-SubCell"/>
</dbReference>
<accession>A0A1Y2CW50</accession>
<evidence type="ECO:0000313" key="9">
    <source>
        <dbReference type="Proteomes" id="UP000193642"/>
    </source>
</evidence>
<feature type="transmembrane region" description="Helical" evidence="7">
    <location>
        <begin position="135"/>
        <end position="160"/>
    </location>
</feature>
<keyword evidence="6 7" id="KW-0472">Membrane</keyword>
<feature type="transmembrane region" description="Helical" evidence="7">
    <location>
        <begin position="503"/>
        <end position="522"/>
    </location>
</feature>
<protein>
    <submittedName>
        <fullName evidence="8">Clc chloride channel</fullName>
    </submittedName>
</protein>
<evidence type="ECO:0000256" key="3">
    <source>
        <dbReference type="ARBA" id="ARBA00022737"/>
    </source>
</evidence>
<feature type="transmembrane region" description="Helical" evidence="7">
    <location>
        <begin position="227"/>
        <end position="248"/>
    </location>
</feature>
<evidence type="ECO:0000256" key="2">
    <source>
        <dbReference type="ARBA" id="ARBA00022692"/>
    </source>
</evidence>
<feature type="transmembrane region" description="Helical" evidence="7">
    <location>
        <begin position="534"/>
        <end position="559"/>
    </location>
</feature>
<keyword evidence="4 7" id="KW-1133">Transmembrane helix</keyword>
<comment type="caution">
    <text evidence="8">The sequence shown here is derived from an EMBL/GenBank/DDBJ whole genome shotgun (WGS) entry which is preliminary data.</text>
</comment>
<keyword evidence="2 7" id="KW-0812">Transmembrane</keyword>
<keyword evidence="3" id="KW-0677">Repeat</keyword>
<gene>
    <name evidence="8" type="ORF">BCR33DRAFT_501948</name>
</gene>
<feature type="transmembrane region" description="Helical" evidence="7">
    <location>
        <begin position="17"/>
        <end position="38"/>
    </location>
</feature>
<keyword evidence="5" id="KW-0129">CBS domain</keyword>
<dbReference type="InterPro" id="IPR051280">
    <property type="entry name" value="Cl-channel/antiporter"/>
</dbReference>
<dbReference type="Pfam" id="PF00654">
    <property type="entry name" value="Voltage_CLC"/>
    <property type="match status" value="1"/>
</dbReference>
<dbReference type="SUPFAM" id="SSF81340">
    <property type="entry name" value="Clc chloride channel"/>
    <property type="match status" value="2"/>
</dbReference>
<feature type="transmembrane region" description="Helical" evidence="7">
    <location>
        <begin position="471"/>
        <end position="497"/>
    </location>
</feature>
<evidence type="ECO:0000256" key="6">
    <source>
        <dbReference type="ARBA" id="ARBA00023136"/>
    </source>
</evidence>
<evidence type="ECO:0000256" key="5">
    <source>
        <dbReference type="ARBA" id="ARBA00023122"/>
    </source>
</evidence>